<reference evidence="2 3" key="1">
    <citation type="submission" date="2024-01" db="EMBL/GenBank/DDBJ databases">
        <title>Sphingobacterium tenebrionis sp. nov., a novel endophyte isolated from tenebrio molitor intestines.</title>
        <authorList>
            <person name="Zhang C."/>
        </authorList>
    </citation>
    <scope>NUCLEOTIDE SEQUENCE [LARGE SCALE GENOMIC DNA]</scope>
    <source>
        <strain evidence="2 3">PU5-4</strain>
    </source>
</reference>
<accession>A0ABU8I547</accession>
<evidence type="ECO:0000313" key="3">
    <source>
        <dbReference type="Proteomes" id="UP001363035"/>
    </source>
</evidence>
<protein>
    <submittedName>
        <fullName evidence="2">Cell division protein FtsQ</fullName>
    </submittedName>
</protein>
<dbReference type="Proteomes" id="UP001363035">
    <property type="component" value="Unassembled WGS sequence"/>
</dbReference>
<evidence type="ECO:0000313" key="2">
    <source>
        <dbReference type="EMBL" id="MEI5984330.1"/>
    </source>
</evidence>
<keyword evidence="1" id="KW-1133">Transmembrane helix</keyword>
<dbReference type="GO" id="GO:0051301">
    <property type="term" value="P:cell division"/>
    <property type="evidence" value="ECO:0007669"/>
    <property type="project" value="UniProtKB-KW"/>
</dbReference>
<sequence length="279" mass="32109">MLDKIRNIKWRQVGYFFLSIVALVGVGMLMSLVNKKDQVQVCSALKVMVEGKETFIDQTDITSMIQEKFGRVVGRPLNEIPLQKIETELRRSPYVSEADVHMDMDGTMKVQVMQREVVLRVINQNGQEYYVDSKNQKIPVTLKYVPHVMVANGFIGEGYKKSLEPVQTKAVKDLIKVVEQTKNDELWSNQIVQLYVNNERDIEIVPRVGDQQLVIGNADSLSYKLDRLTKFYTHILPKVGNDAYSKVNVKYGGQIICERKGEWFMDSLQMKINKDNLMR</sequence>
<name>A0ABU8I547_9SPHI</name>
<gene>
    <name evidence="2" type="ORF">VJ786_05370</name>
</gene>
<organism evidence="2 3">
    <name type="scientific">Sphingobacterium tenebrionis</name>
    <dbReference type="NCBI Taxonomy" id="3111775"/>
    <lineage>
        <taxon>Bacteria</taxon>
        <taxon>Pseudomonadati</taxon>
        <taxon>Bacteroidota</taxon>
        <taxon>Sphingobacteriia</taxon>
        <taxon>Sphingobacteriales</taxon>
        <taxon>Sphingobacteriaceae</taxon>
        <taxon>Sphingobacterium</taxon>
    </lineage>
</organism>
<dbReference type="EMBL" id="JAYLLN010000008">
    <property type="protein sequence ID" value="MEI5984330.1"/>
    <property type="molecule type" value="Genomic_DNA"/>
</dbReference>
<dbReference type="RefSeq" id="WP_134777028.1">
    <property type="nucleotide sequence ID" value="NZ_JAYLLN010000008.1"/>
</dbReference>
<feature type="transmembrane region" description="Helical" evidence="1">
    <location>
        <begin position="12"/>
        <end position="33"/>
    </location>
</feature>
<keyword evidence="1" id="KW-0812">Transmembrane</keyword>
<keyword evidence="2" id="KW-0132">Cell division</keyword>
<keyword evidence="2" id="KW-0131">Cell cycle</keyword>
<proteinExistence type="predicted"/>
<keyword evidence="1" id="KW-0472">Membrane</keyword>
<comment type="caution">
    <text evidence="2">The sequence shown here is derived from an EMBL/GenBank/DDBJ whole genome shotgun (WGS) entry which is preliminary data.</text>
</comment>
<evidence type="ECO:0000256" key="1">
    <source>
        <dbReference type="SAM" id="Phobius"/>
    </source>
</evidence>
<keyword evidence="3" id="KW-1185">Reference proteome</keyword>